<feature type="compositionally biased region" description="Basic and acidic residues" evidence="1">
    <location>
        <begin position="327"/>
        <end position="338"/>
    </location>
</feature>
<feature type="transmembrane region" description="Helical" evidence="2">
    <location>
        <begin position="101"/>
        <end position="118"/>
    </location>
</feature>
<sequence length="451" mass="48184">MPLADSALLSADGESAPLLPYWITSPAVTAVLLALLVLLALFAAWMIRQQRRQPPGANRWRSTVAVRVAAVAALGCTAYSADTSWRFAADYLDMGSPVERAFMFAIAELALFATALMARQNLNGSARAPGLPGVLVWVITGVQIIPAYAEFGLIGGTVRALIGPVMAGMLWHLAMGIELRHRTSEAASRSLAAVLVRQARERLLARLGIADQGADATRLIRERALSEAVALILRAEAMTDEQRSERRGRRLADRLHVALERADVDGDPLQDELLLRKLATRKQALGLASITLPPRWQTPTSYPAHNVEHSRLDADSPQPAKVMSHPRPAEARSEDARQSAHPQAAQRAEEGASTAPSGKAEAPAPEAQTATAVTPPAKAKPKKGGRKTTVPDAVLWATARAIGAELSIVPRTSLEDAIRAQNYTIQKDRAKEVADAVTAELASANNTATAA</sequence>
<accession>A0A401R4L9</accession>
<evidence type="ECO:0000313" key="3">
    <source>
        <dbReference type="EMBL" id="GCB92578.1"/>
    </source>
</evidence>
<organism evidence="3 4">
    <name type="scientific">Streptomyces noursei</name>
    <name type="common">Streptomyces albulus</name>
    <dbReference type="NCBI Taxonomy" id="1971"/>
    <lineage>
        <taxon>Bacteria</taxon>
        <taxon>Bacillati</taxon>
        <taxon>Actinomycetota</taxon>
        <taxon>Actinomycetes</taxon>
        <taxon>Kitasatosporales</taxon>
        <taxon>Streptomycetaceae</taxon>
        <taxon>Streptomyces</taxon>
    </lineage>
</organism>
<evidence type="ECO:0000313" key="4">
    <source>
        <dbReference type="Proteomes" id="UP000288351"/>
    </source>
</evidence>
<dbReference type="Proteomes" id="UP000288351">
    <property type="component" value="Unassembled WGS sequence"/>
</dbReference>
<dbReference type="RefSeq" id="WP_016572404.1">
    <property type="nucleotide sequence ID" value="NZ_BHXC01000006.1"/>
</dbReference>
<evidence type="ECO:0000256" key="2">
    <source>
        <dbReference type="SAM" id="Phobius"/>
    </source>
</evidence>
<keyword evidence="2" id="KW-0812">Transmembrane</keyword>
<comment type="caution">
    <text evidence="3">The sequence shown here is derived from an EMBL/GenBank/DDBJ whole genome shotgun (WGS) entry which is preliminary data.</text>
</comment>
<keyword evidence="2" id="KW-0472">Membrane</keyword>
<proteinExistence type="predicted"/>
<dbReference type="EMBL" id="BHXC01000006">
    <property type="protein sequence ID" value="GCB92578.1"/>
    <property type="molecule type" value="Genomic_DNA"/>
</dbReference>
<feature type="transmembrane region" description="Helical" evidence="2">
    <location>
        <begin position="20"/>
        <end position="43"/>
    </location>
</feature>
<feature type="region of interest" description="Disordered" evidence="1">
    <location>
        <begin position="293"/>
        <end position="388"/>
    </location>
</feature>
<feature type="transmembrane region" description="Helical" evidence="2">
    <location>
        <begin position="64"/>
        <end position="81"/>
    </location>
</feature>
<reference evidence="3 4" key="1">
    <citation type="journal article" date="2019" name="Microbiol. Resour. Announc.">
        <title>Draft Genome Sequence of the Most Traditional epsilon-Poly-l-Lysine Producer, Streptomyces albulus NBRC14147.</title>
        <authorList>
            <person name="Yamanaka K."/>
            <person name="Hamano Y."/>
        </authorList>
    </citation>
    <scope>NUCLEOTIDE SEQUENCE [LARGE SCALE GENOMIC DNA]</scope>
    <source>
        <strain evidence="3 4">NBRC 14147</strain>
    </source>
</reference>
<feature type="transmembrane region" description="Helical" evidence="2">
    <location>
        <begin position="130"/>
        <end position="149"/>
    </location>
</feature>
<gene>
    <name evidence="3" type="ORF">SALB_05345</name>
</gene>
<name>A0A401R4L9_STRNR</name>
<evidence type="ECO:0000256" key="1">
    <source>
        <dbReference type="SAM" id="MobiDB-lite"/>
    </source>
</evidence>
<feature type="compositionally biased region" description="Low complexity" evidence="1">
    <location>
        <begin position="359"/>
        <end position="377"/>
    </location>
</feature>
<keyword evidence="2" id="KW-1133">Transmembrane helix</keyword>
<dbReference type="AlphaFoldDB" id="A0A401R4L9"/>
<protein>
    <submittedName>
        <fullName evidence="3">Membrane protein</fullName>
    </submittedName>
</protein>